<accession>A0ABD8AMU6</accession>
<gene>
    <name evidence="1" type="ORF">V6668_20235</name>
</gene>
<protein>
    <recommendedName>
        <fullName evidence="3">Family 2 glycosyl transferase</fullName>
    </recommendedName>
</protein>
<dbReference type="InterPro" id="IPR017853">
    <property type="entry name" value="GH"/>
</dbReference>
<dbReference type="Proteomes" id="UP001364764">
    <property type="component" value="Chromosome"/>
</dbReference>
<evidence type="ECO:0000313" key="1">
    <source>
        <dbReference type="EMBL" id="WWP18821.1"/>
    </source>
</evidence>
<organism evidence="1 2">
    <name type="scientific">Paenibacillus amylolyticus</name>
    <dbReference type="NCBI Taxonomy" id="1451"/>
    <lineage>
        <taxon>Bacteria</taxon>
        <taxon>Bacillati</taxon>
        <taxon>Bacillota</taxon>
        <taxon>Bacilli</taxon>
        <taxon>Bacillales</taxon>
        <taxon>Paenibacillaceae</taxon>
        <taxon>Paenibacillus</taxon>
    </lineage>
</organism>
<reference evidence="1 2" key="1">
    <citation type="submission" date="2024-02" db="EMBL/GenBank/DDBJ databases">
        <title>Complete sequences of two Paenibacillus sp. strains and one Lysinibacillus strain isolated from the environment on STAA medium highlight biotechnological potential.</title>
        <authorList>
            <person name="Attere S.A."/>
            <person name="Piche L.C."/>
            <person name="Intertaglia L."/>
            <person name="Lami R."/>
            <person name="Charette S.J."/>
            <person name="Vincent A.T."/>
        </authorList>
    </citation>
    <scope>NUCLEOTIDE SEQUENCE [LARGE SCALE GENOMIC DNA]</scope>
    <source>
        <strain evidence="1 2">Y5S-7</strain>
    </source>
</reference>
<proteinExistence type="predicted"/>
<dbReference type="RefSeq" id="WP_338706530.1">
    <property type="nucleotide sequence ID" value="NZ_CP145892.1"/>
</dbReference>
<evidence type="ECO:0000313" key="2">
    <source>
        <dbReference type="Proteomes" id="UP001364764"/>
    </source>
</evidence>
<dbReference type="AlphaFoldDB" id="A0ABD8AMU6"/>
<evidence type="ECO:0008006" key="3">
    <source>
        <dbReference type="Google" id="ProtNLM"/>
    </source>
</evidence>
<name>A0ABD8AMU6_PAEAM</name>
<dbReference type="EMBL" id="CP145892">
    <property type="protein sequence ID" value="WWP18821.1"/>
    <property type="molecule type" value="Genomic_DNA"/>
</dbReference>
<sequence>MSRQRRRRWLLTVLTGAVVVTGGIFAGWHYMQPKLVTYTAENGTEMKFKTDGDRFMEYGPDGTWREMFVKGVNLGATSPGHYPGEFPLTKEDYLRWFQQIEDLGANVIRVYTVHEPIFYSTLVEYNRGREQPLYFIQGIWSPEEELIEKQDAYAAHIEQTFKQEIEKAVSAVYGDADIPAKQGESSGKYKTNAGKYLMAWHVGTEWDPAMVDNTNAKHADVPQYKGVHFSASPEASPFENWLAELLDHTAVLEKKYGWEHPMTFTNWVTTDVLDHPGEPLYEEDLVSVDARHIQPEAWQGGYFAAYHVYPYYPDLFHIDKTLQTIKDENGEYNTYKSYLRKLKAEFSDMPVMITEYGVPSSLGISHLGMGGRNQGGHNEVEQGDIDASLTQDIYDEGYSGAIVFMWQDEWFKKTWNTMPLEIPADRRAYWLNVLTNEKMFGLLAMDPGKQEQLTIDGSLDDWDDLKVEEVTTWQGQVDGIQEMKMTHDEAYLYIGLTLDQPFDPEKTVLRIGTDTLAGGSQPDKLLPGRTLSDGLETVITLGQDEESQVEIAKDYDFNQRLYGKDGYDMLPDQQSDSADNPFHPWNLAVSLRMTPPDTRSAQPFMNEKVGTLKRGTTAPGQSDTDSLTAWQYNGNQVEMRIPWMLLGFGDPSSLHAIDYGPLKNGREFSTVAVEGVTLIPWLTDRATKNVSWPGGEQTTLDLNTLPVYSWQPWEQVQYSERLKLSYEKMKKSYEKIPSFQIE</sequence>
<dbReference type="GeneID" id="93477846"/>
<dbReference type="SUPFAM" id="SSF51445">
    <property type="entry name" value="(Trans)glycosidases"/>
    <property type="match status" value="1"/>
</dbReference>
<dbReference type="Gene3D" id="3.20.20.80">
    <property type="entry name" value="Glycosidases"/>
    <property type="match status" value="1"/>
</dbReference>
<dbReference type="Gene3D" id="2.60.40.1190">
    <property type="match status" value="1"/>
</dbReference>